<dbReference type="InterPro" id="IPR000297">
    <property type="entry name" value="PPIase_PpiC"/>
</dbReference>
<evidence type="ECO:0000256" key="4">
    <source>
        <dbReference type="ARBA" id="ARBA00023235"/>
    </source>
</evidence>
<dbReference type="CDD" id="cd00821">
    <property type="entry name" value="PH"/>
    <property type="match status" value="1"/>
</dbReference>
<gene>
    <name evidence="8" type="ORF">Ctob_012483</name>
</gene>
<dbReference type="PANTHER" id="PTHR10657:SF4">
    <property type="entry name" value="PEPTIDYL-PROLYL CIS-TRANS ISOMERASE-RELATED"/>
    <property type="match status" value="1"/>
</dbReference>
<dbReference type="InterPro" id="IPR051370">
    <property type="entry name" value="PPIase_Pin1"/>
</dbReference>
<name>A0A0M0K4R3_9EUKA</name>
<keyword evidence="9" id="KW-1185">Reference proteome</keyword>
<dbReference type="GO" id="GO:0003755">
    <property type="term" value="F:peptidyl-prolyl cis-trans isomerase activity"/>
    <property type="evidence" value="ECO:0007669"/>
    <property type="project" value="UniProtKB-KW"/>
</dbReference>
<accession>A0A0M0K4R3</accession>
<dbReference type="InterPro" id="IPR046357">
    <property type="entry name" value="PPIase_dom_sf"/>
</dbReference>
<reference evidence="9" key="1">
    <citation type="journal article" date="2015" name="PLoS Genet.">
        <title>Genome Sequence and Transcriptome Analyses of Chrysochromulina tobin: Metabolic Tools for Enhanced Algal Fitness in the Prominent Order Prymnesiales (Haptophyceae).</title>
        <authorList>
            <person name="Hovde B.T."/>
            <person name="Deodato C.R."/>
            <person name="Hunsperger H.M."/>
            <person name="Ryken S.A."/>
            <person name="Yost W."/>
            <person name="Jha R.K."/>
            <person name="Patterson J."/>
            <person name="Monnat R.J. Jr."/>
            <person name="Barlow S.B."/>
            <person name="Starkenburg S.R."/>
            <person name="Cattolico R.A."/>
        </authorList>
    </citation>
    <scope>NUCLEOTIDE SEQUENCE</scope>
    <source>
        <strain evidence="9">CCMP291</strain>
    </source>
</reference>
<sequence>MQGDLQVGCTLTIEVPISISEEAEAEGLTLQYGWHRCPTEPDDSAEWTPIGSTESRYVLTAEDVGCWLFGEWKLLGANGEASKEGATEASDECVRLMAEDRENLKAAILEGKAEYEVRTQDGPAKLCVTKQNISLKSRFGGTKVFDLSATVLSCDPEDPAGLLLATQKKPIACGLQKTEERDLLVLTSKAFSQLEGEASHEGKCKVWEGEGYGEYFGYLYGQVLLLYEGADAPEDKDGTEPSEALMLHGCKTEAVEEDGEDGPELSIADAGGEVFSLCFDDQKQRDDWKEAIDTRNDPPAIARASHILLKHNESRRMSSWRDPEGREIKRRTKQEAINLLKKYKKMIEEGKKDIATLAEAFSDCDTAKHGGDLGWFAAKYMQPEFEEAVLALRAPTDDEEGELSDIVETASGVHLIQRTG</sequence>
<dbReference type="Pfam" id="PF00639">
    <property type="entry name" value="Rotamase"/>
    <property type="match status" value="1"/>
</dbReference>
<dbReference type="EMBL" id="JWZX01001405">
    <property type="protein sequence ID" value="KOO33856.1"/>
    <property type="molecule type" value="Genomic_DNA"/>
</dbReference>
<keyword evidence="6" id="KW-0175">Coiled coil</keyword>
<evidence type="ECO:0000313" key="8">
    <source>
        <dbReference type="EMBL" id="KOO33856.1"/>
    </source>
</evidence>
<dbReference type="FunFam" id="3.10.50.40:FF:000010">
    <property type="entry name" value="Peptidyl-prolyl cis-trans isomerase Pin1"/>
    <property type="match status" value="1"/>
</dbReference>
<dbReference type="OrthoDB" id="2530521at2759"/>
<dbReference type="GO" id="GO:0005829">
    <property type="term" value="C:cytosol"/>
    <property type="evidence" value="ECO:0007669"/>
    <property type="project" value="TreeGrafter"/>
</dbReference>
<evidence type="ECO:0000313" key="9">
    <source>
        <dbReference type="Proteomes" id="UP000037460"/>
    </source>
</evidence>
<evidence type="ECO:0000259" key="7">
    <source>
        <dbReference type="PROSITE" id="PS50198"/>
    </source>
</evidence>
<dbReference type="SUPFAM" id="SSF50729">
    <property type="entry name" value="PH domain-like"/>
    <property type="match status" value="1"/>
</dbReference>
<organism evidence="8 9">
    <name type="scientific">Chrysochromulina tobinii</name>
    <dbReference type="NCBI Taxonomy" id="1460289"/>
    <lineage>
        <taxon>Eukaryota</taxon>
        <taxon>Haptista</taxon>
        <taxon>Haptophyta</taxon>
        <taxon>Prymnesiophyceae</taxon>
        <taxon>Prymnesiales</taxon>
        <taxon>Chrysochromulinaceae</taxon>
        <taxon>Chrysochromulina</taxon>
    </lineage>
</organism>
<dbReference type="PROSITE" id="PS50198">
    <property type="entry name" value="PPIC_PPIASE_2"/>
    <property type="match status" value="1"/>
</dbReference>
<evidence type="ECO:0000256" key="5">
    <source>
        <dbReference type="PROSITE-ProRule" id="PRU00278"/>
    </source>
</evidence>
<evidence type="ECO:0000256" key="1">
    <source>
        <dbReference type="ARBA" id="ARBA00000971"/>
    </source>
</evidence>
<dbReference type="Gene3D" id="3.10.50.40">
    <property type="match status" value="1"/>
</dbReference>
<dbReference type="AlphaFoldDB" id="A0A0M0K4R3"/>
<feature type="coiled-coil region" evidence="6">
    <location>
        <begin position="329"/>
        <end position="360"/>
    </location>
</feature>
<evidence type="ECO:0000256" key="6">
    <source>
        <dbReference type="SAM" id="Coils"/>
    </source>
</evidence>
<comment type="catalytic activity">
    <reaction evidence="1">
        <text>[protein]-peptidylproline (omega=180) = [protein]-peptidylproline (omega=0)</text>
        <dbReference type="Rhea" id="RHEA:16237"/>
        <dbReference type="Rhea" id="RHEA-COMP:10747"/>
        <dbReference type="Rhea" id="RHEA-COMP:10748"/>
        <dbReference type="ChEBI" id="CHEBI:83833"/>
        <dbReference type="ChEBI" id="CHEBI:83834"/>
        <dbReference type="EC" id="5.2.1.8"/>
    </reaction>
</comment>
<keyword evidence="3 5" id="KW-0697">Rotamase</keyword>
<dbReference type="Proteomes" id="UP000037460">
    <property type="component" value="Unassembled WGS sequence"/>
</dbReference>
<evidence type="ECO:0000256" key="2">
    <source>
        <dbReference type="ARBA" id="ARBA00013194"/>
    </source>
</evidence>
<comment type="caution">
    <text evidence="8">The sequence shown here is derived from an EMBL/GenBank/DDBJ whole genome shotgun (WGS) entry which is preliminary data.</text>
</comment>
<dbReference type="EC" id="5.2.1.8" evidence="2"/>
<dbReference type="SUPFAM" id="SSF54534">
    <property type="entry name" value="FKBP-like"/>
    <property type="match status" value="1"/>
</dbReference>
<dbReference type="Gene3D" id="2.60.40.2700">
    <property type="match status" value="1"/>
</dbReference>
<feature type="domain" description="PpiC" evidence="7">
    <location>
        <begin position="299"/>
        <end position="420"/>
    </location>
</feature>
<keyword evidence="4 5" id="KW-0413">Isomerase</keyword>
<evidence type="ECO:0000256" key="3">
    <source>
        <dbReference type="ARBA" id="ARBA00023110"/>
    </source>
</evidence>
<proteinExistence type="predicted"/>
<protein>
    <recommendedName>
        <fullName evidence="2">peptidylprolyl isomerase</fullName>
        <ecNumber evidence="2">5.2.1.8</ecNumber>
    </recommendedName>
</protein>
<dbReference type="GO" id="GO:0005634">
    <property type="term" value="C:nucleus"/>
    <property type="evidence" value="ECO:0007669"/>
    <property type="project" value="TreeGrafter"/>
</dbReference>
<dbReference type="PANTHER" id="PTHR10657">
    <property type="entry name" value="PEPTIDYL-PROLYL CIS-TRANS ISOMERASE"/>
    <property type="match status" value="1"/>
</dbReference>